<reference evidence="1 2" key="1">
    <citation type="submission" date="2018-10" db="EMBL/GenBank/DDBJ databases">
        <title>Streptococcus hillyeri sp. nov., isolated from equine tracheal sample.</title>
        <authorList>
            <person name="Macfadyen A.C."/>
            <person name="Waller A."/>
            <person name="Paterson G.K."/>
        </authorList>
    </citation>
    <scope>NUCLEOTIDE SEQUENCE [LARGE SCALE GENOMIC DNA]</scope>
    <source>
        <strain evidence="1 2">28462</strain>
    </source>
</reference>
<dbReference type="InterPro" id="IPR006490">
    <property type="entry name" value="Maj_tail_phi13"/>
</dbReference>
<organism evidence="1 2">
    <name type="scientific">Streptococcus hillyeri</name>
    <dbReference type="NCBI Taxonomy" id="2282420"/>
    <lineage>
        <taxon>Bacteria</taxon>
        <taxon>Bacillati</taxon>
        <taxon>Bacillota</taxon>
        <taxon>Bacilli</taxon>
        <taxon>Lactobacillales</taxon>
        <taxon>Streptococcaceae</taxon>
        <taxon>Streptococcus</taxon>
    </lineage>
</organism>
<evidence type="ECO:0000313" key="2">
    <source>
        <dbReference type="Proteomes" id="UP000279194"/>
    </source>
</evidence>
<dbReference type="RefSeq" id="WP_121836084.1">
    <property type="nucleotide sequence ID" value="NZ_RCVM01000017.1"/>
</dbReference>
<keyword evidence="2" id="KW-1185">Reference proteome</keyword>
<dbReference type="Proteomes" id="UP000279194">
    <property type="component" value="Unassembled WGS sequence"/>
</dbReference>
<dbReference type="AlphaFoldDB" id="A0A3L9DL22"/>
<evidence type="ECO:0000313" key="1">
    <source>
        <dbReference type="EMBL" id="RLY02226.1"/>
    </source>
</evidence>
<accession>A0A3L9DL22</accession>
<dbReference type="NCBIfam" id="TIGR01603">
    <property type="entry name" value="maj_tail_phi13"/>
    <property type="match status" value="1"/>
</dbReference>
<dbReference type="OrthoDB" id="9780018at2"/>
<dbReference type="EMBL" id="RCVM01000017">
    <property type="protein sequence ID" value="RLY02226.1"/>
    <property type="molecule type" value="Genomic_DNA"/>
</dbReference>
<protein>
    <submittedName>
        <fullName evidence="1">Phage tail protein</fullName>
    </submittedName>
</protein>
<comment type="caution">
    <text evidence="1">The sequence shown here is derived from an EMBL/GenBank/DDBJ whole genome shotgun (WGS) entry which is preliminary data.</text>
</comment>
<sequence length="194" mass="21421">MQKTENKVTFGLKNVHVAPVKSLALDTGVITYDEIFRFPGAMELTLDPKGESGSIDADDIAYHFMNSNEGYDGKLKIPHIIETFATKILGELKDPETGVMTEKGDAEPTAFAIMFEFSGDKNKTRHVLYYCSVSRPSNGSATKKGITVNKRELAFSASPRPLDSVVKRSITSADSKEVYDNWFKKVYEPTAVGI</sequence>
<name>A0A3L9DL22_9STRE</name>
<gene>
    <name evidence="1" type="ORF">EAF07_08235</name>
</gene>
<proteinExistence type="predicted"/>